<evidence type="ECO:0000313" key="3">
    <source>
        <dbReference type="EMBL" id="KAF9806687.1"/>
    </source>
</evidence>
<dbReference type="Gene3D" id="3.30.530.20">
    <property type="match status" value="1"/>
</dbReference>
<evidence type="ECO:0000313" key="4">
    <source>
        <dbReference type="Proteomes" id="UP000639403"/>
    </source>
</evidence>
<reference evidence="3" key="2">
    <citation type="journal article" name="Front. Microbiol.">
        <title>Degradative Capacity of Two Strains of Rhodonia placenta: From Phenotype to Genotype.</title>
        <authorList>
            <person name="Kolle M."/>
            <person name="Horta M.A.C."/>
            <person name="Nowrousian M."/>
            <person name="Ohm R.A."/>
            <person name="Benz J.P."/>
            <person name="Pilgard A."/>
        </authorList>
    </citation>
    <scope>NUCLEOTIDE SEQUENCE</scope>
    <source>
        <strain evidence="3">FPRL280</strain>
    </source>
</reference>
<comment type="caution">
    <text evidence="3">The sequence shown here is derived from an EMBL/GenBank/DDBJ whole genome shotgun (WGS) entry which is preliminary data.</text>
</comment>
<dbReference type="InterPro" id="IPR040976">
    <property type="entry name" value="Pkinase_fungal"/>
</dbReference>
<accession>A0A8H7NVV3</accession>
<proteinExistence type="predicted"/>
<dbReference type="SUPFAM" id="SSF56112">
    <property type="entry name" value="Protein kinase-like (PK-like)"/>
    <property type="match status" value="1"/>
</dbReference>
<dbReference type="Proteomes" id="UP000639403">
    <property type="component" value="Unassembled WGS sequence"/>
</dbReference>
<reference evidence="3" key="1">
    <citation type="submission" date="2020-11" db="EMBL/GenBank/DDBJ databases">
        <authorList>
            <person name="Koelle M."/>
            <person name="Horta M.A.C."/>
            <person name="Nowrousian M."/>
            <person name="Ohm R.A."/>
            <person name="Benz P."/>
            <person name="Pilgard A."/>
        </authorList>
    </citation>
    <scope>NUCLEOTIDE SEQUENCE</scope>
    <source>
        <strain evidence="3">FPRL280</strain>
    </source>
</reference>
<feature type="region of interest" description="Disordered" evidence="1">
    <location>
        <begin position="477"/>
        <end position="528"/>
    </location>
</feature>
<evidence type="ECO:0000256" key="1">
    <source>
        <dbReference type="SAM" id="MobiDB-lite"/>
    </source>
</evidence>
<dbReference type="CDD" id="cd07822">
    <property type="entry name" value="SRPBCC_4"/>
    <property type="match status" value="1"/>
</dbReference>
<gene>
    <name evidence="3" type="ORF">IEO21_08581</name>
</gene>
<feature type="domain" description="Fungal-type protein kinase" evidence="2">
    <location>
        <begin position="230"/>
        <end position="696"/>
    </location>
</feature>
<dbReference type="EMBL" id="JADOXO010000318">
    <property type="protein sequence ID" value="KAF9806687.1"/>
    <property type="molecule type" value="Genomic_DNA"/>
</dbReference>
<dbReference type="Pfam" id="PF17667">
    <property type="entry name" value="Pkinase_fungal"/>
    <property type="match status" value="1"/>
</dbReference>
<dbReference type="SUPFAM" id="SSF55961">
    <property type="entry name" value="Bet v1-like"/>
    <property type="match status" value="1"/>
</dbReference>
<organism evidence="3 4">
    <name type="scientific">Rhodonia placenta</name>
    <dbReference type="NCBI Taxonomy" id="104341"/>
    <lineage>
        <taxon>Eukaryota</taxon>
        <taxon>Fungi</taxon>
        <taxon>Dikarya</taxon>
        <taxon>Basidiomycota</taxon>
        <taxon>Agaricomycotina</taxon>
        <taxon>Agaricomycetes</taxon>
        <taxon>Polyporales</taxon>
        <taxon>Adustoporiaceae</taxon>
        <taxon>Rhodonia</taxon>
    </lineage>
</organism>
<evidence type="ECO:0000259" key="2">
    <source>
        <dbReference type="Pfam" id="PF17667"/>
    </source>
</evidence>
<feature type="compositionally biased region" description="Polar residues" evidence="1">
    <location>
        <begin position="493"/>
        <end position="508"/>
    </location>
</feature>
<dbReference type="PANTHER" id="PTHR38248:SF2">
    <property type="entry name" value="FUNK1 11"/>
    <property type="match status" value="1"/>
</dbReference>
<dbReference type="InterPro" id="IPR023393">
    <property type="entry name" value="START-like_dom_sf"/>
</dbReference>
<dbReference type="Gene3D" id="1.10.510.10">
    <property type="entry name" value="Transferase(Phosphotransferase) domain 1"/>
    <property type="match status" value="1"/>
</dbReference>
<protein>
    <recommendedName>
        <fullName evidence="2">Fungal-type protein kinase domain-containing protein</fullName>
    </recommendedName>
</protein>
<dbReference type="AlphaFoldDB" id="A0A8H7NVV3"/>
<dbReference type="PANTHER" id="PTHR38248">
    <property type="entry name" value="FUNK1 6"/>
    <property type="match status" value="1"/>
</dbReference>
<dbReference type="InterPro" id="IPR011009">
    <property type="entry name" value="Kinase-like_dom_sf"/>
</dbReference>
<name>A0A8H7NVV3_9APHY</name>
<sequence>MLGSEGILEYRRNLIKQGGQGEEPVHHCEHSTYFSRRATQSTSHTVRIYSYLRDVSSDLNPRPASPMDRKLESPVCQKFTNLNINGTPSVPKATSRDAYLQGATDARRQAVIEDIGKAIPQVPVSYFMKALVPKVRRGINVDKTMKKLKKDGDIVDGHWAVLPDDPKKAPLKEDDYFKSLVDVARKIVSASGGKEKDQLLELVQQPSESPEAYTRTSETRPDGCFVLKERPARLQWKDVALCAEYKKRDRQGDKDDDVLKVLWSMHQCMREDARHRFVYGMTIENNTMRLWFSSRADTLVSETIDWRTDCKAVVHFFLAMMFAKEQQVGWDPTIEYVVDPKDKHKLVPGKDGAPCLNILVQDDKKGRTWYRTYGLLSDHGAHGGPGRGTRVWKARKLNKEKQPEGDFVALKDSWIDHDRPREGSILQAVLESVSDPEDREFLAELFLTVIVHGDVHIEGARDDTREVMTRGHDIPANYGSFKLQGRPQDGISIKTNNTGASFPSNSGTGHPRSQRPQKKPATPRPPLHHPRVHYRIVFKEVCKPIYEITSLRDIFTILLDTLAALIIMHKAGWVHRDISSGNVLSFIRDGRVVGILADLEYTMKVSAPDKGHHEIRTGTQEFMAIEVEDMEYGFNSTKWKTDSVPLKRSVRQTRDMLQLGKLANDIKPVTNAAPEEAIFRYNPLHDLESFWWLAAYFIFNRAVVLVDGKVPPMDAAVLGNYDEQRKCAAEMFFSTKYRIKLMTKDSAFPALISQLHGAVRPIANTLNQMRGQMEARYREVEFDAASIAKIDHTVAENLATIFLSRIGDAKRHVMDEDIEVGALDDDPRAAIPLPPHNYTALEAQVVASVSFPVPKAIGKRIMIEEASNGDQLDDDLVLMGPMNKVWQILVDFTSYAECSSKEPLPDQTPHEGSYLLMEVHIPPTSDRSHTPTSRPLELITAVDPAAHRVAWKNLMPSWLLRAERWQALSVVEDGKTLYETREVMAGPGAYFVRALLSSGLQQGFQAVADGLKRQAEQS</sequence>